<dbReference type="GO" id="GO:0030154">
    <property type="term" value="P:cell differentiation"/>
    <property type="evidence" value="ECO:0007669"/>
    <property type="project" value="TreeGrafter"/>
</dbReference>
<feature type="domain" description="Kazal-like" evidence="11">
    <location>
        <begin position="21"/>
        <end position="73"/>
    </location>
</feature>
<keyword evidence="7" id="KW-0472">Membrane</keyword>
<dbReference type="InterPro" id="IPR036058">
    <property type="entry name" value="Kazal_dom_sf"/>
</dbReference>
<dbReference type="InterPro" id="IPR050653">
    <property type="entry name" value="Prot_Inhib_GrowthFact_Antg"/>
</dbReference>
<name>A0A671K5K9_9TELE</name>
<evidence type="ECO:0000313" key="12">
    <source>
        <dbReference type="Ensembl" id="ENSSANP00000000713.1"/>
    </source>
</evidence>
<evidence type="ECO:0000256" key="3">
    <source>
        <dbReference type="ARBA" id="ARBA00022692"/>
    </source>
</evidence>
<organism evidence="12 13">
    <name type="scientific">Sinocyclocheilus anshuiensis</name>
    <dbReference type="NCBI Taxonomy" id="1608454"/>
    <lineage>
        <taxon>Eukaryota</taxon>
        <taxon>Metazoa</taxon>
        <taxon>Chordata</taxon>
        <taxon>Craniata</taxon>
        <taxon>Vertebrata</taxon>
        <taxon>Euteleostomi</taxon>
        <taxon>Actinopterygii</taxon>
        <taxon>Neopterygii</taxon>
        <taxon>Teleostei</taxon>
        <taxon>Ostariophysi</taxon>
        <taxon>Cypriniformes</taxon>
        <taxon>Cyprinidae</taxon>
        <taxon>Cyprininae</taxon>
        <taxon>Sinocyclocheilus</taxon>
    </lineage>
</organism>
<dbReference type="SUPFAM" id="SSF100895">
    <property type="entry name" value="Kazal-type serine protease inhibitors"/>
    <property type="match status" value="1"/>
</dbReference>
<evidence type="ECO:0000256" key="4">
    <source>
        <dbReference type="ARBA" id="ARBA00022729"/>
    </source>
</evidence>
<dbReference type="CDD" id="cd00104">
    <property type="entry name" value="KAZAL_FS"/>
    <property type="match status" value="1"/>
</dbReference>
<keyword evidence="2" id="KW-0245">EGF-like domain</keyword>
<feature type="chain" id="PRO_5025449440" description="Kazal-like domain-containing protein" evidence="10">
    <location>
        <begin position="24"/>
        <end position="74"/>
    </location>
</feature>
<dbReference type="GO" id="GO:0016020">
    <property type="term" value="C:membrane"/>
    <property type="evidence" value="ECO:0007669"/>
    <property type="project" value="UniProtKB-SubCell"/>
</dbReference>
<comment type="subcellular location">
    <subcellularLocation>
        <location evidence="1">Membrane</location>
        <topology evidence="1">Single-pass type I membrane protein</topology>
    </subcellularLocation>
</comment>
<protein>
    <recommendedName>
        <fullName evidence="11">Kazal-like domain-containing protein</fullName>
    </recommendedName>
</protein>
<evidence type="ECO:0000256" key="5">
    <source>
        <dbReference type="ARBA" id="ARBA00022737"/>
    </source>
</evidence>
<dbReference type="FunFam" id="3.30.60.30:FF:000002">
    <property type="entry name" value="tomoregulin-2 isoform X1"/>
    <property type="match status" value="1"/>
</dbReference>
<dbReference type="PROSITE" id="PS51465">
    <property type="entry name" value="KAZAL_2"/>
    <property type="match status" value="1"/>
</dbReference>
<dbReference type="Pfam" id="PF07648">
    <property type="entry name" value="Kazal_2"/>
    <property type="match status" value="1"/>
</dbReference>
<evidence type="ECO:0000256" key="1">
    <source>
        <dbReference type="ARBA" id="ARBA00004479"/>
    </source>
</evidence>
<dbReference type="Ensembl" id="ENSSANT00000000782.1">
    <property type="protein sequence ID" value="ENSSANP00000000713.1"/>
    <property type="gene ID" value="ENSSANG00000000470.1"/>
</dbReference>
<reference evidence="12" key="1">
    <citation type="submission" date="2025-08" db="UniProtKB">
        <authorList>
            <consortium name="Ensembl"/>
        </authorList>
    </citation>
    <scope>IDENTIFICATION</scope>
</reference>
<keyword evidence="3" id="KW-0812">Transmembrane</keyword>
<keyword evidence="4 10" id="KW-0732">Signal</keyword>
<keyword evidence="6" id="KW-1133">Transmembrane helix</keyword>
<keyword evidence="8" id="KW-1015">Disulfide bond</keyword>
<dbReference type="GO" id="GO:0005576">
    <property type="term" value="C:extracellular region"/>
    <property type="evidence" value="ECO:0007669"/>
    <property type="project" value="TreeGrafter"/>
</dbReference>
<dbReference type="Gene3D" id="3.30.60.30">
    <property type="match status" value="1"/>
</dbReference>
<dbReference type="SMART" id="SM00280">
    <property type="entry name" value="KAZAL"/>
    <property type="match status" value="1"/>
</dbReference>
<evidence type="ECO:0000259" key="11">
    <source>
        <dbReference type="PROSITE" id="PS51465"/>
    </source>
</evidence>
<comment type="similarity">
    <text evidence="9">Belongs to the tomoregulin family.</text>
</comment>
<dbReference type="PANTHER" id="PTHR10913:SF68">
    <property type="entry name" value="TOMOREGULIN-1-RELATED"/>
    <property type="match status" value="1"/>
</dbReference>
<dbReference type="AlphaFoldDB" id="A0A671K5K9"/>
<dbReference type="Proteomes" id="UP000472260">
    <property type="component" value="Unassembled WGS sequence"/>
</dbReference>
<evidence type="ECO:0000256" key="8">
    <source>
        <dbReference type="ARBA" id="ARBA00023157"/>
    </source>
</evidence>
<evidence type="ECO:0000256" key="6">
    <source>
        <dbReference type="ARBA" id="ARBA00022989"/>
    </source>
</evidence>
<evidence type="ECO:0000256" key="7">
    <source>
        <dbReference type="ARBA" id="ARBA00023136"/>
    </source>
</evidence>
<evidence type="ECO:0000256" key="9">
    <source>
        <dbReference type="ARBA" id="ARBA00038484"/>
    </source>
</evidence>
<evidence type="ECO:0000256" key="2">
    <source>
        <dbReference type="ARBA" id="ARBA00022536"/>
    </source>
</evidence>
<proteinExistence type="inferred from homology"/>
<evidence type="ECO:0000256" key="10">
    <source>
        <dbReference type="SAM" id="SignalP"/>
    </source>
</evidence>
<accession>A0A671K5K9</accession>
<feature type="signal peptide" evidence="10">
    <location>
        <begin position="1"/>
        <end position="23"/>
    </location>
</feature>
<keyword evidence="5" id="KW-0677">Repeat</keyword>
<evidence type="ECO:0000313" key="13">
    <source>
        <dbReference type="Proteomes" id="UP000472260"/>
    </source>
</evidence>
<reference evidence="12" key="2">
    <citation type="submission" date="2025-09" db="UniProtKB">
        <authorList>
            <consortium name="Ensembl"/>
        </authorList>
    </citation>
    <scope>IDENTIFICATION</scope>
</reference>
<dbReference type="InterPro" id="IPR002350">
    <property type="entry name" value="Kazal_dom"/>
</dbReference>
<keyword evidence="13" id="KW-1185">Reference proteome</keyword>
<sequence length="74" mass="8283">CLRRKVTFMCVMNIIVLLEEYAGFIVCFFQCPQSFAPVCASDGNTYHSECFLRQTACEQQTAITVITEGHCHAG</sequence>
<dbReference type="GO" id="GO:0006950">
    <property type="term" value="P:response to stress"/>
    <property type="evidence" value="ECO:0007669"/>
    <property type="project" value="UniProtKB-ARBA"/>
</dbReference>
<dbReference type="PANTHER" id="PTHR10913">
    <property type="entry name" value="FOLLISTATIN-RELATED"/>
    <property type="match status" value="1"/>
</dbReference>